<sequence length="163" mass="18716">AGDYKKGEDLDFEIVNRVINEAKDIGIFFFVISGGEPNTWPYLIEMLETHSDAMFQIYTNGTLIDDKTADEFARLGNAIPCISVEGFEKETDDRRGEGTFRKISDAMDRLRERGVIFGFSATATRENNEFIVSDEFLDYYNDKGVFIGWYFNYIPIEKNLTLI</sequence>
<dbReference type="GO" id="GO:0046872">
    <property type="term" value="F:metal ion binding"/>
    <property type="evidence" value="ECO:0007669"/>
    <property type="project" value="UniProtKB-KW"/>
</dbReference>
<gene>
    <name evidence="6" type="ORF">LCGC14_2061110</name>
</gene>
<dbReference type="InterPro" id="IPR013785">
    <property type="entry name" value="Aldolase_TIM"/>
</dbReference>
<organism evidence="6">
    <name type="scientific">marine sediment metagenome</name>
    <dbReference type="NCBI Taxonomy" id="412755"/>
    <lineage>
        <taxon>unclassified sequences</taxon>
        <taxon>metagenomes</taxon>
        <taxon>ecological metagenomes</taxon>
    </lineage>
</organism>
<dbReference type="PANTHER" id="PTHR43524:SF1">
    <property type="entry name" value="RADICAL SAM SUPERFAMILY PROTEIN"/>
    <property type="match status" value="1"/>
</dbReference>
<keyword evidence="1" id="KW-0949">S-adenosyl-L-methionine</keyword>
<evidence type="ECO:0000256" key="4">
    <source>
        <dbReference type="ARBA" id="ARBA00023014"/>
    </source>
</evidence>
<protein>
    <recommendedName>
        <fullName evidence="5">Radical SAM core domain-containing protein</fullName>
    </recommendedName>
</protein>
<evidence type="ECO:0000259" key="5">
    <source>
        <dbReference type="Pfam" id="PF04055"/>
    </source>
</evidence>
<dbReference type="GO" id="GO:0051536">
    <property type="term" value="F:iron-sulfur cluster binding"/>
    <property type="evidence" value="ECO:0007669"/>
    <property type="project" value="UniProtKB-KW"/>
</dbReference>
<dbReference type="GO" id="GO:0003824">
    <property type="term" value="F:catalytic activity"/>
    <property type="evidence" value="ECO:0007669"/>
    <property type="project" value="InterPro"/>
</dbReference>
<dbReference type="InterPro" id="IPR058240">
    <property type="entry name" value="rSAM_sf"/>
</dbReference>
<dbReference type="AlphaFoldDB" id="A0A0F9EL52"/>
<dbReference type="SUPFAM" id="SSF102114">
    <property type="entry name" value="Radical SAM enzymes"/>
    <property type="match status" value="1"/>
</dbReference>
<comment type="caution">
    <text evidence="6">The sequence shown here is derived from an EMBL/GenBank/DDBJ whole genome shotgun (WGS) entry which is preliminary data.</text>
</comment>
<accession>A0A0F9EL52</accession>
<feature type="domain" description="Radical SAM core" evidence="5">
    <location>
        <begin position="4"/>
        <end position="116"/>
    </location>
</feature>
<dbReference type="CDD" id="cd01335">
    <property type="entry name" value="Radical_SAM"/>
    <property type="match status" value="1"/>
</dbReference>
<reference evidence="6" key="1">
    <citation type="journal article" date="2015" name="Nature">
        <title>Complex archaea that bridge the gap between prokaryotes and eukaryotes.</title>
        <authorList>
            <person name="Spang A."/>
            <person name="Saw J.H."/>
            <person name="Jorgensen S.L."/>
            <person name="Zaremba-Niedzwiedzka K."/>
            <person name="Martijn J."/>
            <person name="Lind A.E."/>
            <person name="van Eijk R."/>
            <person name="Schleper C."/>
            <person name="Guy L."/>
            <person name="Ettema T.J."/>
        </authorList>
    </citation>
    <scope>NUCLEOTIDE SEQUENCE</scope>
</reference>
<keyword evidence="3" id="KW-0408">Iron</keyword>
<evidence type="ECO:0000256" key="3">
    <source>
        <dbReference type="ARBA" id="ARBA00023004"/>
    </source>
</evidence>
<evidence type="ECO:0000256" key="2">
    <source>
        <dbReference type="ARBA" id="ARBA00022723"/>
    </source>
</evidence>
<proteinExistence type="predicted"/>
<dbReference type="EMBL" id="LAZR01024534">
    <property type="protein sequence ID" value="KKL74818.1"/>
    <property type="molecule type" value="Genomic_DNA"/>
</dbReference>
<dbReference type="Pfam" id="PF04055">
    <property type="entry name" value="Radical_SAM"/>
    <property type="match status" value="1"/>
</dbReference>
<dbReference type="Gene3D" id="3.20.20.70">
    <property type="entry name" value="Aldolase class I"/>
    <property type="match status" value="1"/>
</dbReference>
<name>A0A0F9EL52_9ZZZZ</name>
<keyword evidence="2" id="KW-0479">Metal-binding</keyword>
<keyword evidence="4" id="KW-0411">Iron-sulfur</keyword>
<evidence type="ECO:0000313" key="6">
    <source>
        <dbReference type="EMBL" id="KKL74818.1"/>
    </source>
</evidence>
<feature type="non-terminal residue" evidence="6">
    <location>
        <position position="1"/>
    </location>
</feature>
<evidence type="ECO:0000256" key="1">
    <source>
        <dbReference type="ARBA" id="ARBA00022691"/>
    </source>
</evidence>
<dbReference type="InterPro" id="IPR007197">
    <property type="entry name" value="rSAM"/>
</dbReference>
<dbReference type="PANTHER" id="PTHR43524">
    <property type="entry name" value="RADICAL SAM SUPERFAMILY PROTEIN"/>
    <property type="match status" value="1"/>
</dbReference>